<dbReference type="EMBL" id="AP014968">
    <property type="protein sequence ID" value="BAT16347.1"/>
    <property type="molecule type" value="Genomic_DNA"/>
</dbReference>
<feature type="compositionally biased region" description="Pro residues" evidence="1">
    <location>
        <begin position="1"/>
        <end position="10"/>
    </location>
</feature>
<dbReference type="PaxDb" id="39947-A0A0P0Y840"/>
<feature type="region of interest" description="Disordered" evidence="1">
    <location>
        <begin position="1"/>
        <end position="28"/>
    </location>
</feature>
<sequence length="80" mass="8211">APRPSPPCFSPLPIAHHRQPQSPNPTPLSALRIPIPSRGAISAQTPVAASAPIPISRVASRAGEERGAVVAHIVAFAPIS</sequence>
<dbReference type="InParanoid" id="A0A0P0Y840"/>
<dbReference type="Proteomes" id="UP000059680">
    <property type="component" value="Chromosome 12"/>
</dbReference>
<reference evidence="2 3" key="2">
    <citation type="journal article" date="2013" name="Plant Cell Physiol.">
        <title>Rice Annotation Project Database (RAP-DB): an integrative and interactive database for rice genomics.</title>
        <authorList>
            <person name="Sakai H."/>
            <person name="Lee S.S."/>
            <person name="Tanaka T."/>
            <person name="Numa H."/>
            <person name="Kim J."/>
            <person name="Kawahara Y."/>
            <person name="Wakimoto H."/>
            <person name="Yang C.C."/>
            <person name="Iwamoto M."/>
            <person name="Abe T."/>
            <person name="Yamada Y."/>
            <person name="Muto A."/>
            <person name="Inokuchi H."/>
            <person name="Ikemura T."/>
            <person name="Matsumoto T."/>
            <person name="Sasaki T."/>
            <person name="Itoh T."/>
        </authorList>
    </citation>
    <scope>NUCLEOTIDE SEQUENCE [LARGE SCALE GENOMIC DNA]</scope>
    <source>
        <strain evidence="3">cv. Nipponbare</strain>
    </source>
</reference>
<accession>A0A0P0Y840</accession>
<keyword evidence="3" id="KW-1185">Reference proteome</keyword>
<reference evidence="2 3" key="3">
    <citation type="journal article" date="2013" name="Rice">
        <title>Improvement of the Oryza sativa Nipponbare reference genome using next generation sequence and optical map data.</title>
        <authorList>
            <person name="Kawahara Y."/>
            <person name="de la Bastide M."/>
            <person name="Hamilton J.P."/>
            <person name="Kanamori H."/>
            <person name="McCombie W.R."/>
            <person name="Ouyang S."/>
            <person name="Schwartz D.C."/>
            <person name="Tanaka T."/>
            <person name="Wu J."/>
            <person name="Zhou S."/>
            <person name="Childs K.L."/>
            <person name="Davidson R.M."/>
            <person name="Lin H."/>
            <person name="Quesada-Ocampo L."/>
            <person name="Vaillancourt B."/>
            <person name="Sakai H."/>
            <person name="Lee S.S."/>
            <person name="Kim J."/>
            <person name="Numa H."/>
            <person name="Itoh T."/>
            <person name="Buell C.R."/>
            <person name="Matsumoto T."/>
        </authorList>
    </citation>
    <scope>NUCLEOTIDE SEQUENCE [LARGE SCALE GENOMIC DNA]</scope>
    <source>
        <strain evidence="3">cv. Nipponbare</strain>
    </source>
</reference>
<evidence type="ECO:0000256" key="1">
    <source>
        <dbReference type="SAM" id="MobiDB-lite"/>
    </source>
</evidence>
<reference evidence="3" key="1">
    <citation type="journal article" date="2005" name="Nature">
        <title>The map-based sequence of the rice genome.</title>
        <authorList>
            <consortium name="International rice genome sequencing project (IRGSP)"/>
            <person name="Matsumoto T."/>
            <person name="Wu J."/>
            <person name="Kanamori H."/>
            <person name="Katayose Y."/>
            <person name="Fujisawa M."/>
            <person name="Namiki N."/>
            <person name="Mizuno H."/>
            <person name="Yamamoto K."/>
            <person name="Antonio B.A."/>
            <person name="Baba T."/>
            <person name="Sakata K."/>
            <person name="Nagamura Y."/>
            <person name="Aoki H."/>
            <person name="Arikawa K."/>
            <person name="Arita K."/>
            <person name="Bito T."/>
            <person name="Chiden Y."/>
            <person name="Fujitsuka N."/>
            <person name="Fukunaka R."/>
            <person name="Hamada M."/>
            <person name="Harada C."/>
            <person name="Hayashi A."/>
            <person name="Hijishita S."/>
            <person name="Honda M."/>
            <person name="Hosokawa S."/>
            <person name="Ichikawa Y."/>
            <person name="Idonuma A."/>
            <person name="Iijima M."/>
            <person name="Ikeda M."/>
            <person name="Ikeno M."/>
            <person name="Ito K."/>
            <person name="Ito S."/>
            <person name="Ito T."/>
            <person name="Ito Y."/>
            <person name="Ito Y."/>
            <person name="Iwabuchi A."/>
            <person name="Kamiya K."/>
            <person name="Karasawa W."/>
            <person name="Kurita K."/>
            <person name="Katagiri S."/>
            <person name="Kikuta A."/>
            <person name="Kobayashi H."/>
            <person name="Kobayashi N."/>
            <person name="Machita K."/>
            <person name="Maehara T."/>
            <person name="Masukawa M."/>
            <person name="Mizubayashi T."/>
            <person name="Mukai Y."/>
            <person name="Nagasaki H."/>
            <person name="Nagata Y."/>
            <person name="Naito S."/>
            <person name="Nakashima M."/>
            <person name="Nakama Y."/>
            <person name="Nakamichi Y."/>
            <person name="Nakamura M."/>
            <person name="Meguro A."/>
            <person name="Negishi M."/>
            <person name="Ohta I."/>
            <person name="Ohta T."/>
            <person name="Okamoto M."/>
            <person name="Ono N."/>
            <person name="Saji S."/>
            <person name="Sakaguchi M."/>
            <person name="Sakai K."/>
            <person name="Shibata M."/>
            <person name="Shimokawa T."/>
            <person name="Song J."/>
            <person name="Takazaki Y."/>
            <person name="Terasawa K."/>
            <person name="Tsugane M."/>
            <person name="Tsuji K."/>
            <person name="Ueda S."/>
            <person name="Waki K."/>
            <person name="Yamagata H."/>
            <person name="Yamamoto M."/>
            <person name="Yamamoto S."/>
            <person name="Yamane H."/>
            <person name="Yoshiki S."/>
            <person name="Yoshihara R."/>
            <person name="Yukawa K."/>
            <person name="Zhong H."/>
            <person name="Yano M."/>
            <person name="Yuan Q."/>
            <person name="Ouyang S."/>
            <person name="Liu J."/>
            <person name="Jones K.M."/>
            <person name="Gansberger K."/>
            <person name="Moffat K."/>
            <person name="Hill J."/>
            <person name="Bera J."/>
            <person name="Fadrosh D."/>
            <person name="Jin S."/>
            <person name="Johri S."/>
            <person name="Kim M."/>
            <person name="Overton L."/>
            <person name="Reardon M."/>
            <person name="Tsitrin T."/>
            <person name="Vuong H."/>
            <person name="Weaver B."/>
            <person name="Ciecko A."/>
            <person name="Tallon L."/>
            <person name="Jackson J."/>
            <person name="Pai G."/>
            <person name="Aken S.V."/>
            <person name="Utterback T."/>
            <person name="Reidmuller S."/>
            <person name="Feldblyum T."/>
            <person name="Hsiao J."/>
            <person name="Zismann V."/>
            <person name="Iobst S."/>
            <person name="de Vazeille A.R."/>
            <person name="Buell C.R."/>
            <person name="Ying K."/>
            <person name="Li Y."/>
            <person name="Lu T."/>
            <person name="Huang Y."/>
            <person name="Zhao Q."/>
            <person name="Feng Q."/>
            <person name="Zhang L."/>
            <person name="Zhu J."/>
            <person name="Weng Q."/>
            <person name="Mu J."/>
            <person name="Lu Y."/>
            <person name="Fan D."/>
            <person name="Liu Y."/>
            <person name="Guan J."/>
            <person name="Zhang Y."/>
            <person name="Yu S."/>
            <person name="Liu X."/>
            <person name="Zhang Y."/>
            <person name="Hong G."/>
            <person name="Han B."/>
            <person name="Choisne N."/>
            <person name="Demange N."/>
            <person name="Orjeda G."/>
            <person name="Samain S."/>
            <person name="Cattolico L."/>
            <person name="Pelletier E."/>
            <person name="Couloux A."/>
            <person name="Segurens B."/>
            <person name="Wincker P."/>
            <person name="D'Hont A."/>
            <person name="Scarpelli C."/>
            <person name="Weissenbach J."/>
            <person name="Salanoubat M."/>
            <person name="Quetier F."/>
            <person name="Yu Y."/>
            <person name="Kim H.R."/>
            <person name="Rambo T."/>
            <person name="Currie J."/>
            <person name="Collura K."/>
            <person name="Luo M."/>
            <person name="Yang T."/>
            <person name="Ammiraju J.S.S."/>
            <person name="Engler F."/>
            <person name="Soderlund C."/>
            <person name="Wing R.A."/>
            <person name="Palmer L.E."/>
            <person name="de la Bastide M."/>
            <person name="Spiegel L."/>
            <person name="Nascimento L."/>
            <person name="Zutavern T."/>
            <person name="O'Shaughnessy A."/>
            <person name="Dike S."/>
            <person name="Dedhia N."/>
            <person name="Preston R."/>
            <person name="Balija V."/>
            <person name="McCombie W.R."/>
            <person name="Chow T."/>
            <person name="Chen H."/>
            <person name="Chung M."/>
            <person name="Chen C."/>
            <person name="Shaw J."/>
            <person name="Wu H."/>
            <person name="Hsiao K."/>
            <person name="Chao Y."/>
            <person name="Chu M."/>
            <person name="Cheng C."/>
            <person name="Hour A."/>
            <person name="Lee P."/>
            <person name="Lin S."/>
            <person name="Lin Y."/>
            <person name="Liou J."/>
            <person name="Liu S."/>
            <person name="Hsing Y."/>
            <person name="Raghuvanshi S."/>
            <person name="Mohanty A."/>
            <person name="Bharti A.K."/>
            <person name="Gaur A."/>
            <person name="Gupta V."/>
            <person name="Kumar D."/>
            <person name="Ravi V."/>
            <person name="Vij S."/>
            <person name="Kapur A."/>
            <person name="Khurana P."/>
            <person name="Khurana P."/>
            <person name="Khurana J.P."/>
            <person name="Tyagi A.K."/>
            <person name="Gaikwad K."/>
            <person name="Singh A."/>
            <person name="Dalal V."/>
            <person name="Srivastava S."/>
            <person name="Dixit A."/>
            <person name="Pal A.K."/>
            <person name="Ghazi I.A."/>
            <person name="Yadav M."/>
            <person name="Pandit A."/>
            <person name="Bhargava A."/>
            <person name="Sureshbabu K."/>
            <person name="Batra K."/>
            <person name="Sharma T.R."/>
            <person name="Mohapatra T."/>
            <person name="Singh N.K."/>
            <person name="Messing J."/>
            <person name="Nelson A.B."/>
            <person name="Fuks G."/>
            <person name="Kavchok S."/>
            <person name="Keizer G."/>
            <person name="Linton E."/>
            <person name="Llaca V."/>
            <person name="Song R."/>
            <person name="Tanyolac B."/>
            <person name="Young S."/>
            <person name="Ho-Il K."/>
            <person name="Hahn J.H."/>
            <person name="Sangsakoo G."/>
            <person name="Vanavichit A."/>
            <person name="de Mattos Luiz.A.T."/>
            <person name="Zimmer P.D."/>
            <person name="Malone G."/>
            <person name="Dellagostin O."/>
            <person name="de Oliveira A.C."/>
            <person name="Bevan M."/>
            <person name="Bancroft I."/>
            <person name="Minx P."/>
            <person name="Cordum H."/>
            <person name="Wilson R."/>
            <person name="Cheng Z."/>
            <person name="Jin W."/>
            <person name="Jiang J."/>
            <person name="Leong S.A."/>
            <person name="Iwama H."/>
            <person name="Gojobori T."/>
            <person name="Itoh T."/>
            <person name="Niimura Y."/>
            <person name="Fujii Y."/>
            <person name="Habara T."/>
            <person name="Sakai H."/>
            <person name="Sato Y."/>
            <person name="Wilson G."/>
            <person name="Kumar K."/>
            <person name="McCouch S."/>
            <person name="Juretic N."/>
            <person name="Hoen D."/>
            <person name="Wright S."/>
            <person name="Bruskiewich R."/>
            <person name="Bureau T."/>
            <person name="Miyao A."/>
            <person name="Hirochika H."/>
            <person name="Nishikawa T."/>
            <person name="Kadowaki K."/>
            <person name="Sugiura M."/>
            <person name="Burr B."/>
            <person name="Sasaki T."/>
        </authorList>
    </citation>
    <scope>NUCLEOTIDE SEQUENCE [LARGE SCALE GENOMIC DNA]</scope>
    <source>
        <strain evidence="3">cv. Nipponbare</strain>
    </source>
</reference>
<evidence type="ECO:0000313" key="2">
    <source>
        <dbReference type="EMBL" id="BAT16347.1"/>
    </source>
</evidence>
<gene>
    <name evidence="2" type="ordered locus">Os12g0216500</name>
    <name evidence="2" type="ORF">OSNPB_120216500</name>
</gene>
<feature type="non-terminal residue" evidence="2">
    <location>
        <position position="1"/>
    </location>
</feature>
<evidence type="ECO:0000313" key="3">
    <source>
        <dbReference type="Proteomes" id="UP000059680"/>
    </source>
</evidence>
<organism evidence="2 3">
    <name type="scientific">Oryza sativa subsp. japonica</name>
    <name type="common">Rice</name>
    <dbReference type="NCBI Taxonomy" id="39947"/>
    <lineage>
        <taxon>Eukaryota</taxon>
        <taxon>Viridiplantae</taxon>
        <taxon>Streptophyta</taxon>
        <taxon>Embryophyta</taxon>
        <taxon>Tracheophyta</taxon>
        <taxon>Spermatophyta</taxon>
        <taxon>Magnoliopsida</taxon>
        <taxon>Liliopsida</taxon>
        <taxon>Poales</taxon>
        <taxon>Poaceae</taxon>
        <taxon>BOP clade</taxon>
        <taxon>Oryzoideae</taxon>
        <taxon>Oryzeae</taxon>
        <taxon>Oryzinae</taxon>
        <taxon>Oryza</taxon>
        <taxon>Oryza sativa</taxon>
    </lineage>
</organism>
<dbReference type="Gramene" id="Os12t0216500-01">
    <property type="protein sequence ID" value="Os12t0216500-01"/>
    <property type="gene ID" value="Os12g0216500"/>
</dbReference>
<proteinExistence type="predicted"/>
<name>A0A0P0Y840_ORYSJ</name>
<protein>
    <submittedName>
        <fullName evidence="2">Os12g0216500 protein</fullName>
    </submittedName>
</protein>
<dbReference type="AlphaFoldDB" id="A0A0P0Y840"/>